<proteinExistence type="predicted"/>
<feature type="region of interest" description="Disordered" evidence="1">
    <location>
        <begin position="1"/>
        <end position="24"/>
    </location>
</feature>
<keyword evidence="3" id="KW-1185">Reference proteome</keyword>
<dbReference type="Proteomes" id="UP000321083">
    <property type="component" value="Unassembled WGS sequence"/>
</dbReference>
<reference evidence="2 3" key="1">
    <citation type="submission" date="2019-08" db="EMBL/GenBank/DDBJ databases">
        <title>100 year-old enigma solved: identification of Planctomyces bekefii, the type genus and species of the phylum Planctomycetes.</title>
        <authorList>
            <person name="Svetlana D.N."/>
            <person name="Overmann J."/>
        </authorList>
    </citation>
    <scope>NUCLEOTIDE SEQUENCE [LARGE SCALE GENOMIC DNA]</scope>
    <source>
        <strain evidence="2">Phe10_nw2017</strain>
    </source>
</reference>
<organism evidence="2 3">
    <name type="scientific">Planctomyces bekefii</name>
    <dbReference type="NCBI Taxonomy" id="1653850"/>
    <lineage>
        <taxon>Bacteria</taxon>
        <taxon>Pseudomonadati</taxon>
        <taxon>Planctomycetota</taxon>
        <taxon>Planctomycetia</taxon>
        <taxon>Planctomycetales</taxon>
        <taxon>Planctomycetaceae</taxon>
        <taxon>Planctomyces</taxon>
    </lineage>
</organism>
<dbReference type="AlphaFoldDB" id="A0A5C6M115"/>
<accession>A0A5C6M115</accession>
<sequence>NIRNRGDLPLRQSHESTDPKHDTTLETLKNLHRIWRRPVHIETVIEEVKRRISYDGTNHQIEKL</sequence>
<feature type="non-terminal residue" evidence="2">
    <location>
        <position position="1"/>
    </location>
</feature>
<protein>
    <submittedName>
        <fullName evidence="2">Uncharacterized protein</fullName>
    </submittedName>
</protein>
<dbReference type="EMBL" id="SRHE01000937">
    <property type="protein sequence ID" value="TWW07929.1"/>
    <property type="molecule type" value="Genomic_DNA"/>
</dbReference>
<evidence type="ECO:0000256" key="1">
    <source>
        <dbReference type="SAM" id="MobiDB-lite"/>
    </source>
</evidence>
<name>A0A5C6M115_9PLAN</name>
<comment type="caution">
    <text evidence="2">The sequence shown here is derived from an EMBL/GenBank/DDBJ whole genome shotgun (WGS) entry which is preliminary data.</text>
</comment>
<gene>
    <name evidence="2" type="ORF">E3A20_29410</name>
</gene>
<evidence type="ECO:0000313" key="3">
    <source>
        <dbReference type="Proteomes" id="UP000321083"/>
    </source>
</evidence>
<reference evidence="2 3" key="2">
    <citation type="submission" date="2019-08" db="EMBL/GenBank/DDBJ databases">
        <authorList>
            <person name="Henke P."/>
        </authorList>
    </citation>
    <scope>NUCLEOTIDE SEQUENCE [LARGE SCALE GENOMIC DNA]</scope>
    <source>
        <strain evidence="2">Phe10_nw2017</strain>
    </source>
</reference>
<evidence type="ECO:0000313" key="2">
    <source>
        <dbReference type="EMBL" id="TWW07929.1"/>
    </source>
</evidence>